<dbReference type="EMBL" id="BFEA01000030">
    <property type="protein sequence ID" value="GBG62622.1"/>
    <property type="molecule type" value="Genomic_DNA"/>
</dbReference>
<organism evidence="3 4">
    <name type="scientific">Chara braunii</name>
    <name type="common">Braun's stonewort</name>
    <dbReference type="NCBI Taxonomy" id="69332"/>
    <lineage>
        <taxon>Eukaryota</taxon>
        <taxon>Viridiplantae</taxon>
        <taxon>Streptophyta</taxon>
        <taxon>Charophyceae</taxon>
        <taxon>Charales</taxon>
        <taxon>Characeae</taxon>
        <taxon>Chara</taxon>
    </lineage>
</organism>
<keyword evidence="4" id="KW-1185">Reference proteome</keyword>
<feature type="coiled-coil region" evidence="1">
    <location>
        <begin position="641"/>
        <end position="672"/>
    </location>
</feature>
<feature type="region of interest" description="Disordered" evidence="2">
    <location>
        <begin position="672"/>
        <end position="696"/>
    </location>
</feature>
<feature type="compositionally biased region" description="Low complexity" evidence="2">
    <location>
        <begin position="493"/>
        <end position="505"/>
    </location>
</feature>
<evidence type="ECO:0000256" key="2">
    <source>
        <dbReference type="SAM" id="MobiDB-lite"/>
    </source>
</evidence>
<evidence type="ECO:0000313" key="3">
    <source>
        <dbReference type="EMBL" id="GBG62622.1"/>
    </source>
</evidence>
<feature type="region of interest" description="Disordered" evidence="2">
    <location>
        <begin position="450"/>
        <end position="505"/>
    </location>
</feature>
<feature type="compositionally biased region" description="Low complexity" evidence="2">
    <location>
        <begin position="465"/>
        <end position="482"/>
    </location>
</feature>
<proteinExistence type="predicted"/>
<dbReference type="Proteomes" id="UP000265515">
    <property type="component" value="Unassembled WGS sequence"/>
</dbReference>
<comment type="caution">
    <text evidence="3">The sequence shown here is derived from an EMBL/GenBank/DDBJ whole genome shotgun (WGS) entry which is preliminary data.</text>
</comment>
<gene>
    <name evidence="3" type="ORF">CBR_g31258</name>
</gene>
<evidence type="ECO:0000313" key="4">
    <source>
        <dbReference type="Proteomes" id="UP000265515"/>
    </source>
</evidence>
<protein>
    <recommendedName>
        <fullName evidence="5">Sfi1 spindle body domain-containing protein</fullName>
    </recommendedName>
</protein>
<evidence type="ECO:0000256" key="1">
    <source>
        <dbReference type="SAM" id="Coils"/>
    </source>
</evidence>
<evidence type="ECO:0008006" key="5">
    <source>
        <dbReference type="Google" id="ProtNLM"/>
    </source>
</evidence>
<keyword evidence="1" id="KW-0175">Coiled coil</keyword>
<dbReference type="GO" id="GO:0019902">
    <property type="term" value="F:phosphatase binding"/>
    <property type="evidence" value="ECO:0007669"/>
    <property type="project" value="TreeGrafter"/>
</dbReference>
<dbReference type="PANTHER" id="PTHR22028:SF9">
    <property type="entry name" value="SFI1 SPINDLE BODY DOMAIN-CONTAINING PROTEIN"/>
    <property type="match status" value="1"/>
</dbReference>
<dbReference type="InterPro" id="IPR052270">
    <property type="entry name" value="CACF_protein"/>
</dbReference>
<reference evidence="3 4" key="1">
    <citation type="journal article" date="2018" name="Cell">
        <title>The Chara Genome: Secondary Complexity and Implications for Plant Terrestrialization.</title>
        <authorList>
            <person name="Nishiyama T."/>
            <person name="Sakayama H."/>
            <person name="Vries J.D."/>
            <person name="Buschmann H."/>
            <person name="Saint-Marcoux D."/>
            <person name="Ullrich K.K."/>
            <person name="Haas F.B."/>
            <person name="Vanderstraeten L."/>
            <person name="Becker D."/>
            <person name="Lang D."/>
            <person name="Vosolsobe S."/>
            <person name="Rombauts S."/>
            <person name="Wilhelmsson P.K.I."/>
            <person name="Janitza P."/>
            <person name="Kern R."/>
            <person name="Heyl A."/>
            <person name="Rumpler F."/>
            <person name="Villalobos L.I.A.C."/>
            <person name="Clay J.M."/>
            <person name="Skokan R."/>
            <person name="Toyoda A."/>
            <person name="Suzuki Y."/>
            <person name="Kagoshima H."/>
            <person name="Schijlen E."/>
            <person name="Tajeshwar N."/>
            <person name="Catarino B."/>
            <person name="Hetherington A.J."/>
            <person name="Saltykova A."/>
            <person name="Bonnot C."/>
            <person name="Breuninger H."/>
            <person name="Symeonidi A."/>
            <person name="Radhakrishnan G.V."/>
            <person name="Van Nieuwerburgh F."/>
            <person name="Deforce D."/>
            <person name="Chang C."/>
            <person name="Karol K.G."/>
            <person name="Hedrich R."/>
            <person name="Ulvskov P."/>
            <person name="Glockner G."/>
            <person name="Delwiche C.F."/>
            <person name="Petrasek J."/>
            <person name="Van de Peer Y."/>
            <person name="Friml J."/>
            <person name="Beilby M."/>
            <person name="Dolan L."/>
            <person name="Kohara Y."/>
            <person name="Sugano S."/>
            <person name="Fujiyama A."/>
            <person name="Delaux P.-M."/>
            <person name="Quint M."/>
            <person name="TheiBen G."/>
            <person name="Hagemann M."/>
            <person name="Harholt J."/>
            <person name="Dunand C."/>
            <person name="Zachgo S."/>
            <person name="Langdale J."/>
            <person name="Maumus F."/>
            <person name="Straeten D.V.D."/>
            <person name="Gould S.B."/>
            <person name="Rensing S.A."/>
        </authorList>
    </citation>
    <scope>NUCLEOTIDE SEQUENCE [LARGE SCALE GENOMIC DNA]</scope>
    <source>
        <strain evidence="3 4">S276</strain>
    </source>
</reference>
<name>A0A388JY01_CHABU</name>
<dbReference type="Gramene" id="GBG62622">
    <property type="protein sequence ID" value="GBG62622"/>
    <property type="gene ID" value="CBR_g31258"/>
</dbReference>
<feature type="region of interest" description="Disordered" evidence="2">
    <location>
        <begin position="519"/>
        <end position="554"/>
    </location>
</feature>
<feature type="compositionally biased region" description="Basic and acidic residues" evidence="2">
    <location>
        <begin position="534"/>
        <end position="550"/>
    </location>
</feature>
<sequence length="740" mass="83330">MKESNRRLAVRHRYLHRLSACMHNWQAFVRKRYKKHAREDAGSAAYDCRLKKRSFRGWRDGVPLLKEKQAQREWAMNWQESRCRRLVLIGWAEEAERRALRKAKLKCAQDHWEKKTAGACLSVWARWAAAKKDKKLEEAKKVVEARKELGALRAKHAFASWIEYCRARSVKRYKDASAQGHWVAKVQKTVLQGWNERVANKRVRAAMDAHAVAAYERYLTGRAWAAWRRTNRMCTAKRRLRLMADCRWRMKVQARGLRGWRWWLGTRREKRRRTDDAMNAYKGRLRRWAAARLIQVGLRRHAIRVQAAVERQALMSAAELARVAPYAQRWRYIVRKRKNERLGNGGGANDEAAALRVADHHQMALWGLASSSSKTEMPVTSTLKTSKGKAGHHLVPFLQDHPRLGLSPPAGDRITGSIMNGMRILESAHLFSFPRLRQPPRRPAFLLQSSCSAGPKQSHACNPDSTQVTGTSLSSSTTFATSVPQPSHAQAGALPSSLAPSASSSSSALLSSSPLALQHVVPTPGKSPLVNCKGRQDMQSKEDRGQHDQHGTLFQSDNDFRRRNTTIHNVQPLLHMSILRAGSLKTDERGCRSACDTDPCFAVATTTTAQSTPCAPDNTLRQSSATTLSDPLMIAQEIGWMEAVLRAYSTLQKELNRSRADLANELNQSRAELATHVSRSSSAPNAGRGEHDEEGATNPIRVWQLQQKILALEQRQAVQFPMVKGVALRIQQMRGLACGK</sequence>
<dbReference type="PANTHER" id="PTHR22028">
    <property type="entry name" value="SFI1 SPINDLE BODY DOMAIN-CONTAINING PROTEIN-RELATED"/>
    <property type="match status" value="1"/>
</dbReference>
<dbReference type="AlphaFoldDB" id="A0A388JY01"/>
<accession>A0A388JY01</accession>